<evidence type="ECO:0000313" key="5">
    <source>
        <dbReference type="EMBL" id="GGN45346.1"/>
    </source>
</evidence>
<accession>A0ABQ2JH72</accession>
<protein>
    <recommendedName>
        <fullName evidence="4">Carrier domain-containing protein</fullName>
    </recommendedName>
</protein>
<dbReference type="Proteomes" id="UP000600080">
    <property type="component" value="Unassembled WGS sequence"/>
</dbReference>
<dbReference type="PROSITE" id="PS50075">
    <property type="entry name" value="CARRIER"/>
    <property type="match status" value="1"/>
</dbReference>
<proteinExistence type="predicted"/>
<organism evidence="5 6">
    <name type="scientific">Streptomyces kronopolitis</name>
    <dbReference type="NCBI Taxonomy" id="1612435"/>
    <lineage>
        <taxon>Bacteria</taxon>
        <taxon>Bacillati</taxon>
        <taxon>Actinomycetota</taxon>
        <taxon>Actinomycetes</taxon>
        <taxon>Kitasatosporales</taxon>
        <taxon>Streptomycetaceae</taxon>
        <taxon>Streptomyces</taxon>
    </lineage>
</organism>
<keyword evidence="2" id="KW-0597">Phosphoprotein</keyword>
<keyword evidence="6" id="KW-1185">Reference proteome</keyword>
<dbReference type="Gene3D" id="1.10.1200.10">
    <property type="entry name" value="ACP-like"/>
    <property type="match status" value="1"/>
</dbReference>
<dbReference type="SUPFAM" id="SSF47336">
    <property type="entry name" value="ACP-like"/>
    <property type="match status" value="1"/>
</dbReference>
<feature type="compositionally biased region" description="Basic and acidic residues" evidence="3">
    <location>
        <begin position="191"/>
        <end position="200"/>
    </location>
</feature>
<feature type="compositionally biased region" description="Basic residues" evidence="3">
    <location>
        <begin position="1"/>
        <end position="10"/>
    </location>
</feature>
<evidence type="ECO:0000259" key="4">
    <source>
        <dbReference type="PROSITE" id="PS50075"/>
    </source>
</evidence>
<dbReference type="InterPro" id="IPR036736">
    <property type="entry name" value="ACP-like_sf"/>
</dbReference>
<evidence type="ECO:0000256" key="1">
    <source>
        <dbReference type="ARBA" id="ARBA00022450"/>
    </source>
</evidence>
<sequence>MTRTRPHLRPPRPPWPRTGDAYPRHRARSHSFGGAFTPRPRGPGRRQWKARRPTPAHRPRCRPPVRSRDAAPRPRPPGPRPRTDTGGRSAPASRARRHRGRDPRPAPSRPPKESPVPTSTELITTTLTETFDLDPSEVTPERTFEELGMDSLALVEMGLMLQERTGVTLNDVPLHTTIGGLAALIDRAEAERSEADRSGADRALTAAPNSTR</sequence>
<evidence type="ECO:0000256" key="2">
    <source>
        <dbReference type="ARBA" id="ARBA00022553"/>
    </source>
</evidence>
<feature type="domain" description="Carrier" evidence="4">
    <location>
        <begin position="117"/>
        <end position="192"/>
    </location>
</feature>
<feature type="region of interest" description="Disordered" evidence="3">
    <location>
        <begin position="1"/>
        <end position="139"/>
    </location>
</feature>
<feature type="compositionally biased region" description="Low complexity" evidence="3">
    <location>
        <begin position="118"/>
        <end position="130"/>
    </location>
</feature>
<name>A0ABQ2JH72_9ACTN</name>
<dbReference type="InterPro" id="IPR020806">
    <property type="entry name" value="PKS_PP-bd"/>
</dbReference>
<dbReference type="EMBL" id="BMND01000010">
    <property type="protein sequence ID" value="GGN45346.1"/>
    <property type="molecule type" value="Genomic_DNA"/>
</dbReference>
<comment type="caution">
    <text evidence="5">The sequence shown here is derived from an EMBL/GenBank/DDBJ whole genome shotgun (WGS) entry which is preliminary data.</text>
</comment>
<keyword evidence="1" id="KW-0596">Phosphopantetheine</keyword>
<dbReference type="InterPro" id="IPR009081">
    <property type="entry name" value="PP-bd_ACP"/>
</dbReference>
<feature type="region of interest" description="Disordered" evidence="3">
    <location>
        <begin position="191"/>
        <end position="212"/>
    </location>
</feature>
<dbReference type="SMART" id="SM00823">
    <property type="entry name" value="PKS_PP"/>
    <property type="match status" value="1"/>
</dbReference>
<evidence type="ECO:0000256" key="3">
    <source>
        <dbReference type="SAM" id="MobiDB-lite"/>
    </source>
</evidence>
<reference evidence="6" key="1">
    <citation type="journal article" date="2019" name="Int. J. Syst. Evol. Microbiol.">
        <title>The Global Catalogue of Microorganisms (GCM) 10K type strain sequencing project: providing services to taxonomists for standard genome sequencing and annotation.</title>
        <authorList>
            <consortium name="The Broad Institute Genomics Platform"/>
            <consortium name="The Broad Institute Genome Sequencing Center for Infectious Disease"/>
            <person name="Wu L."/>
            <person name="Ma J."/>
        </authorList>
    </citation>
    <scope>NUCLEOTIDE SEQUENCE [LARGE SCALE GENOMIC DNA]</scope>
    <source>
        <strain evidence="6">CGMCC 4.7323</strain>
    </source>
</reference>
<feature type="compositionally biased region" description="Basic residues" evidence="3">
    <location>
        <begin position="42"/>
        <end position="65"/>
    </location>
</feature>
<gene>
    <name evidence="5" type="ORF">GCM10012285_28900</name>
</gene>
<evidence type="ECO:0000313" key="6">
    <source>
        <dbReference type="Proteomes" id="UP000600080"/>
    </source>
</evidence>
<feature type="compositionally biased region" description="Low complexity" evidence="3">
    <location>
        <begin position="84"/>
        <end position="93"/>
    </location>
</feature>
<dbReference type="Pfam" id="PF00550">
    <property type="entry name" value="PP-binding"/>
    <property type="match status" value="1"/>
</dbReference>